<organism evidence="1 2">
    <name type="scientific">Haematococcus lacustris</name>
    <name type="common">Green alga</name>
    <name type="synonym">Haematococcus pluvialis</name>
    <dbReference type="NCBI Taxonomy" id="44745"/>
    <lineage>
        <taxon>Eukaryota</taxon>
        <taxon>Viridiplantae</taxon>
        <taxon>Chlorophyta</taxon>
        <taxon>core chlorophytes</taxon>
        <taxon>Chlorophyceae</taxon>
        <taxon>CS clade</taxon>
        <taxon>Chlamydomonadales</taxon>
        <taxon>Haematococcaceae</taxon>
        <taxon>Haematococcus</taxon>
    </lineage>
</organism>
<sequence length="223" mass="24581">MEHSTDKESQSIASISQVEANDLLNPWNGRVAPDPASVGQANFLAERPAKGLVKKEKEGKNAHPNIHSIHGEQAARRRAIAELIFFAGVNDLRRCKQIVSVWNIKEAARNDHYEVVKLLTEKHGCVWEDDKLVTLEQSKIKGIVNTRRMAMDVRGAARCLDSYTAHDGLNQSHYWAARPWLSGCCKTTTPRLLPTTIGAVPVVSNLAAVHDLAAALKKGSFTE</sequence>
<dbReference type="EMBL" id="BLLF01001063">
    <property type="protein sequence ID" value="GFH16870.1"/>
    <property type="molecule type" value="Genomic_DNA"/>
</dbReference>
<protein>
    <submittedName>
        <fullName evidence="1">Uncharacterized protein</fullName>
    </submittedName>
</protein>
<dbReference type="AlphaFoldDB" id="A0A699Z5P7"/>
<evidence type="ECO:0000313" key="2">
    <source>
        <dbReference type="Proteomes" id="UP000485058"/>
    </source>
</evidence>
<keyword evidence="2" id="KW-1185">Reference proteome</keyword>
<reference evidence="1 2" key="1">
    <citation type="submission" date="2020-02" db="EMBL/GenBank/DDBJ databases">
        <title>Draft genome sequence of Haematococcus lacustris strain NIES-144.</title>
        <authorList>
            <person name="Morimoto D."/>
            <person name="Nakagawa S."/>
            <person name="Yoshida T."/>
            <person name="Sawayama S."/>
        </authorList>
    </citation>
    <scope>NUCLEOTIDE SEQUENCE [LARGE SCALE GENOMIC DNA]</scope>
    <source>
        <strain evidence="1 2">NIES-144</strain>
    </source>
</reference>
<accession>A0A699Z5P7</accession>
<evidence type="ECO:0000313" key="1">
    <source>
        <dbReference type="EMBL" id="GFH16870.1"/>
    </source>
</evidence>
<dbReference type="Proteomes" id="UP000485058">
    <property type="component" value="Unassembled WGS sequence"/>
</dbReference>
<proteinExistence type="predicted"/>
<name>A0A699Z5P7_HAELA</name>
<gene>
    <name evidence="1" type="ORF">HaLaN_13382</name>
</gene>
<comment type="caution">
    <text evidence="1">The sequence shown here is derived from an EMBL/GenBank/DDBJ whole genome shotgun (WGS) entry which is preliminary data.</text>
</comment>